<name>A0ABR3G5M8_9PEZI</name>
<sequence length="198" mass="22120">MSASFEIDNDTSNDCLIDIHTRNGISVQGGNVRAFNTSIFKHIFAGNYTVTFTQWLPGIHTVGRNYTVRNNNVVRITVSSVLGHSKMFFASEELETSDETVEKSLNPADLKIYLAAGGKASDHIEQAYMYARQEGIIKVFVFPSKVSFHRPSHDTRLNNVILSDNFTDNHLEKNIGPKALLQPRSKAKNRRLDPAPAI</sequence>
<dbReference type="EMBL" id="JBBBZM010000299">
    <property type="protein sequence ID" value="KAL0631111.1"/>
    <property type="molecule type" value="Genomic_DNA"/>
</dbReference>
<comment type="caution">
    <text evidence="1">The sequence shown here is derived from an EMBL/GenBank/DDBJ whole genome shotgun (WGS) entry which is preliminary data.</text>
</comment>
<protein>
    <submittedName>
        <fullName evidence="1">Uncharacterized protein</fullName>
    </submittedName>
</protein>
<evidence type="ECO:0000313" key="2">
    <source>
        <dbReference type="Proteomes" id="UP001447188"/>
    </source>
</evidence>
<dbReference type="Proteomes" id="UP001447188">
    <property type="component" value="Unassembled WGS sequence"/>
</dbReference>
<gene>
    <name evidence="1" type="ORF">Q9L58_010031</name>
</gene>
<organism evidence="1 2">
    <name type="scientific">Discina gigas</name>
    <dbReference type="NCBI Taxonomy" id="1032678"/>
    <lineage>
        <taxon>Eukaryota</taxon>
        <taxon>Fungi</taxon>
        <taxon>Dikarya</taxon>
        <taxon>Ascomycota</taxon>
        <taxon>Pezizomycotina</taxon>
        <taxon>Pezizomycetes</taxon>
        <taxon>Pezizales</taxon>
        <taxon>Discinaceae</taxon>
        <taxon>Discina</taxon>
    </lineage>
</organism>
<proteinExistence type="predicted"/>
<keyword evidence="2" id="KW-1185">Reference proteome</keyword>
<accession>A0ABR3G5M8</accession>
<reference evidence="1 2" key="1">
    <citation type="submission" date="2024-02" db="EMBL/GenBank/DDBJ databases">
        <title>Discinaceae phylogenomics.</title>
        <authorList>
            <person name="Dirks A.C."/>
            <person name="James T.Y."/>
        </authorList>
    </citation>
    <scope>NUCLEOTIDE SEQUENCE [LARGE SCALE GENOMIC DNA]</scope>
    <source>
        <strain evidence="1 2">ACD0624</strain>
    </source>
</reference>
<evidence type="ECO:0000313" key="1">
    <source>
        <dbReference type="EMBL" id="KAL0631111.1"/>
    </source>
</evidence>